<comment type="caution">
    <text evidence="3">The sequence shown here is derived from an EMBL/GenBank/DDBJ whole genome shotgun (WGS) entry which is preliminary data.</text>
</comment>
<sequence>MKKLIYSLLILFSSNLAFAQWTTSGSNIYYNSGNVGIGVISPVDKLDINGNISTNGILKISKSGAGGAQLRLYNTYGSSEDWRIQAGIPAISDNTLAIQTISNSTTHFAIKNDGSVGIGTSSPTGKFQSYISATRYFGHNVNGADLSVLSDNNTAPVFKVVGTGNADLVNILDGSTEVFTIKDGGQVGIGTTSPSVKLEVNGNALFQGNIESMKVKVTQDPGNWPDYVFSPNFKLRTLTELETYIQQNQHLPEVPSAKEIEANGQDLGDIQAVLLKKIEELTLYLIQENKENSNLKEQITKVEDENQELREMLQEIKKEIETIKNDKQ</sequence>
<evidence type="ECO:0000313" key="3">
    <source>
        <dbReference type="EMBL" id="GHE56664.1"/>
    </source>
</evidence>
<organism evidence="3 4">
    <name type="scientific">Roseivirga thermotolerans</name>
    <dbReference type="NCBI Taxonomy" id="1758176"/>
    <lineage>
        <taxon>Bacteria</taxon>
        <taxon>Pseudomonadati</taxon>
        <taxon>Bacteroidota</taxon>
        <taxon>Cytophagia</taxon>
        <taxon>Cytophagales</taxon>
        <taxon>Roseivirgaceae</taxon>
        <taxon>Roseivirga</taxon>
    </lineage>
</organism>
<feature type="signal peptide" evidence="2">
    <location>
        <begin position="1"/>
        <end position="19"/>
    </location>
</feature>
<protein>
    <submittedName>
        <fullName evidence="3">Uncharacterized protein</fullName>
    </submittedName>
</protein>
<proteinExistence type="predicted"/>
<dbReference type="Proteomes" id="UP000658258">
    <property type="component" value="Unassembled WGS sequence"/>
</dbReference>
<dbReference type="RefSeq" id="WP_189629035.1">
    <property type="nucleotide sequence ID" value="NZ_BNAG01000001.1"/>
</dbReference>
<feature type="chain" id="PRO_5045084225" evidence="2">
    <location>
        <begin position="20"/>
        <end position="328"/>
    </location>
</feature>
<name>A0ABQ3I605_9BACT</name>
<keyword evidence="1" id="KW-0175">Coiled coil</keyword>
<evidence type="ECO:0000256" key="1">
    <source>
        <dbReference type="SAM" id="Coils"/>
    </source>
</evidence>
<reference evidence="4" key="1">
    <citation type="journal article" date="2019" name="Int. J. Syst. Evol. Microbiol.">
        <title>The Global Catalogue of Microorganisms (GCM) 10K type strain sequencing project: providing services to taxonomists for standard genome sequencing and annotation.</title>
        <authorList>
            <consortium name="The Broad Institute Genomics Platform"/>
            <consortium name="The Broad Institute Genome Sequencing Center for Infectious Disease"/>
            <person name="Wu L."/>
            <person name="Ma J."/>
        </authorList>
    </citation>
    <scope>NUCLEOTIDE SEQUENCE [LARGE SCALE GENOMIC DNA]</scope>
    <source>
        <strain evidence="4">CGMCC 1.15111</strain>
    </source>
</reference>
<evidence type="ECO:0000256" key="2">
    <source>
        <dbReference type="SAM" id="SignalP"/>
    </source>
</evidence>
<dbReference type="EMBL" id="BNAG01000001">
    <property type="protein sequence ID" value="GHE56664.1"/>
    <property type="molecule type" value="Genomic_DNA"/>
</dbReference>
<evidence type="ECO:0000313" key="4">
    <source>
        <dbReference type="Proteomes" id="UP000658258"/>
    </source>
</evidence>
<accession>A0ABQ3I605</accession>
<keyword evidence="4" id="KW-1185">Reference proteome</keyword>
<gene>
    <name evidence="3" type="ORF">GCM10011340_09520</name>
</gene>
<feature type="coiled-coil region" evidence="1">
    <location>
        <begin position="278"/>
        <end position="326"/>
    </location>
</feature>
<keyword evidence="2" id="KW-0732">Signal</keyword>